<dbReference type="AlphaFoldDB" id="A0A0F4VKC1"/>
<gene>
    <name evidence="1" type="ORF">DJ66_0661</name>
</gene>
<comment type="caution">
    <text evidence="1">The sequence shown here is derived from an EMBL/GenBank/DDBJ whole genome shotgun (WGS) entry which is preliminary data.</text>
</comment>
<accession>A0A0F4VKC1</accession>
<dbReference type="EMBL" id="JMTK01000002">
    <property type="protein sequence ID" value="KJZ81931.1"/>
    <property type="molecule type" value="Genomic_DNA"/>
</dbReference>
<sequence>MINSSSLVTFKTHDNNISVAQTPFLPGDIGNTFFPTGTGILEY</sequence>
<evidence type="ECO:0000313" key="2">
    <source>
        <dbReference type="Proteomes" id="UP000033731"/>
    </source>
</evidence>
<evidence type="ECO:0000313" key="1">
    <source>
        <dbReference type="EMBL" id="KJZ81931.1"/>
    </source>
</evidence>
<organism evidence="1 2">
    <name type="scientific">Candidatus Liberibacter solanacearum</name>
    <dbReference type="NCBI Taxonomy" id="556287"/>
    <lineage>
        <taxon>Bacteria</taxon>
        <taxon>Pseudomonadati</taxon>
        <taxon>Pseudomonadota</taxon>
        <taxon>Alphaproteobacteria</taxon>
        <taxon>Hyphomicrobiales</taxon>
        <taxon>Rhizobiaceae</taxon>
        <taxon>Liberibacter</taxon>
    </lineage>
</organism>
<reference evidence="1 2" key="1">
    <citation type="journal article" date="2015" name="Phytopathology">
        <title>Genomes of Candidatus Liberibacter solanacearum haplotype A from New Zealand and the USA suggest significant genome plasticity in the species.</title>
        <authorList>
            <person name="Thompson S.M."/>
            <person name="Johnson C.P."/>
            <person name="Lu A.Y."/>
            <person name="Frampton R.A."/>
            <person name="Sullivan K.L."/>
            <person name="Fiers M.W."/>
            <person name="Crowhurst R.N."/>
            <person name="Pitman A.R."/>
            <person name="Scott I."/>
            <person name="Gudmestad N.C."/>
            <person name="Smith G.R."/>
        </authorList>
    </citation>
    <scope>NUCLEOTIDE SEQUENCE [LARGE SCALE GENOMIC DNA]</scope>
    <source>
        <strain evidence="1 2">LsoNZ1</strain>
    </source>
</reference>
<protein>
    <submittedName>
        <fullName evidence="1">Uncharacterized protein</fullName>
    </submittedName>
</protein>
<dbReference type="Proteomes" id="UP000033731">
    <property type="component" value="Unassembled WGS sequence"/>
</dbReference>
<proteinExistence type="predicted"/>
<name>A0A0F4VKC1_9HYPH</name>
<keyword evidence="2" id="KW-1185">Reference proteome</keyword>
<dbReference type="PATRIC" id="fig|556287.9.peg.688"/>